<feature type="chain" id="PRO_5047476880" evidence="8">
    <location>
        <begin position="16"/>
        <end position="472"/>
    </location>
</feature>
<evidence type="ECO:0000313" key="10">
    <source>
        <dbReference type="Proteomes" id="UP001652625"/>
    </source>
</evidence>
<keyword evidence="2" id="KW-0479">Metal-binding</keyword>
<evidence type="ECO:0000259" key="9">
    <source>
        <dbReference type="PROSITE" id="PS51471"/>
    </source>
</evidence>
<feature type="domain" description="Fe2OG dioxygenase" evidence="9">
    <location>
        <begin position="288"/>
        <end position="444"/>
    </location>
</feature>
<evidence type="ECO:0000256" key="2">
    <source>
        <dbReference type="ARBA" id="ARBA00022723"/>
    </source>
</evidence>
<evidence type="ECO:0000256" key="1">
    <source>
        <dbReference type="ARBA" id="ARBA00001961"/>
    </source>
</evidence>
<dbReference type="Pfam" id="PF13640">
    <property type="entry name" value="2OG-FeII_Oxy_3"/>
    <property type="match status" value="1"/>
</dbReference>
<reference evidence="11" key="1">
    <citation type="submission" date="2025-08" db="UniProtKB">
        <authorList>
            <consortium name="RefSeq"/>
        </authorList>
    </citation>
    <scope>IDENTIFICATION</scope>
</reference>
<gene>
    <name evidence="11" type="primary">LOC136072067</name>
</gene>
<protein>
    <submittedName>
        <fullName evidence="11">Transmembrane prolyl 4-hydroxylase-like isoform X1</fullName>
    </submittedName>
</protein>
<evidence type="ECO:0000256" key="7">
    <source>
        <dbReference type="ARBA" id="ARBA00023004"/>
    </source>
</evidence>
<dbReference type="InterPro" id="IPR005123">
    <property type="entry name" value="Oxoglu/Fe-dep_dioxygenase_dom"/>
</dbReference>
<dbReference type="RefSeq" id="XP_065676258.1">
    <property type="nucleotide sequence ID" value="XM_065820186.1"/>
</dbReference>
<dbReference type="PROSITE" id="PS51471">
    <property type="entry name" value="FE2OG_OXY"/>
    <property type="match status" value="1"/>
</dbReference>
<sequence length="472" mass="53844">MNLFILIGLLGNVLANFEENYCVLNDDGTECLEEEKKSSFLLGYEIDKKKGLSDNISQTNYEELLAKIEIDKKMPNGLSRRNGVKVGHTEDVNVGDGKVVKVITRALRPLLFEIPDILTHEECDHIIKRAIDPKEGGMFSSKAKGGLTPNEVQYNYTGAEFGKASGWFGEFSAWDINDDKYIDIDEVISVIHASFSLWMLENDIKEIWEKMNVTVMDDGIISEEEFETLNTFGLKEYLHKLSKNDPRFKTRTSNQVWLNMDQSVDPLIHKIRERLVKLTGLDRKIIYGGEMLQVLNYLPNGHYHAHHDSETHQRADLPCCHQYSGDVLTSVGECKLCRYITFVLYLNNVEEGGGTAFPIADNITFNEMNMVQYGNVSTDKYNMMHGCKLSNLVIQPKKGSAVLWYNHLRNETDGWMGELDWYSLHGGCNIIKGEKWMANMWIPAPFGNSRHIPSIYLNNEDYEKAEAISQKE</sequence>
<keyword evidence="4" id="KW-0847">Vitamin C</keyword>
<dbReference type="InterPro" id="IPR045054">
    <property type="entry name" value="P4HA-like"/>
</dbReference>
<dbReference type="Proteomes" id="UP001652625">
    <property type="component" value="Chromosome 15"/>
</dbReference>
<keyword evidence="3" id="KW-0106">Calcium</keyword>
<accession>A0ABM4DNV4</accession>
<keyword evidence="8" id="KW-0732">Signal</keyword>
<evidence type="ECO:0000313" key="11">
    <source>
        <dbReference type="RefSeq" id="XP_065676258.1"/>
    </source>
</evidence>
<dbReference type="InterPro" id="IPR018247">
    <property type="entry name" value="EF_Hand_1_Ca_BS"/>
</dbReference>
<keyword evidence="7" id="KW-0408">Iron</keyword>
<feature type="signal peptide" evidence="8">
    <location>
        <begin position="1"/>
        <end position="15"/>
    </location>
</feature>
<name>A0ABM4DNV4_HYDVU</name>
<dbReference type="SUPFAM" id="SSF47473">
    <property type="entry name" value="EF-hand"/>
    <property type="match status" value="1"/>
</dbReference>
<organism evidence="10 11">
    <name type="scientific">Hydra vulgaris</name>
    <name type="common">Hydra</name>
    <name type="synonym">Hydra attenuata</name>
    <dbReference type="NCBI Taxonomy" id="6087"/>
    <lineage>
        <taxon>Eukaryota</taxon>
        <taxon>Metazoa</taxon>
        <taxon>Cnidaria</taxon>
        <taxon>Hydrozoa</taxon>
        <taxon>Hydroidolina</taxon>
        <taxon>Anthoathecata</taxon>
        <taxon>Aplanulata</taxon>
        <taxon>Hydridae</taxon>
        <taxon>Hydra</taxon>
    </lineage>
</organism>
<keyword evidence="5" id="KW-0223">Dioxygenase</keyword>
<dbReference type="Gene3D" id="2.60.120.620">
    <property type="entry name" value="q2cbj1_9rhob like domain"/>
    <property type="match status" value="1"/>
</dbReference>
<comment type="cofactor">
    <cofactor evidence="1">
        <name>L-ascorbate</name>
        <dbReference type="ChEBI" id="CHEBI:38290"/>
    </cofactor>
</comment>
<evidence type="ECO:0000256" key="6">
    <source>
        <dbReference type="ARBA" id="ARBA00023002"/>
    </source>
</evidence>
<dbReference type="PANTHER" id="PTHR10869">
    <property type="entry name" value="PROLYL 4-HYDROXYLASE ALPHA SUBUNIT"/>
    <property type="match status" value="1"/>
</dbReference>
<proteinExistence type="predicted"/>
<keyword evidence="10" id="KW-1185">Reference proteome</keyword>
<evidence type="ECO:0000256" key="8">
    <source>
        <dbReference type="SAM" id="SignalP"/>
    </source>
</evidence>
<dbReference type="InterPro" id="IPR006620">
    <property type="entry name" value="Pro_4_hyd_alph"/>
</dbReference>
<evidence type="ECO:0000256" key="3">
    <source>
        <dbReference type="ARBA" id="ARBA00022837"/>
    </source>
</evidence>
<keyword evidence="6" id="KW-0560">Oxidoreductase</keyword>
<evidence type="ECO:0000256" key="5">
    <source>
        <dbReference type="ARBA" id="ARBA00022964"/>
    </source>
</evidence>
<dbReference type="PROSITE" id="PS00018">
    <property type="entry name" value="EF_HAND_1"/>
    <property type="match status" value="1"/>
</dbReference>
<evidence type="ECO:0000256" key="4">
    <source>
        <dbReference type="ARBA" id="ARBA00022896"/>
    </source>
</evidence>
<dbReference type="GeneID" id="136072067"/>
<dbReference type="InterPro" id="IPR044862">
    <property type="entry name" value="Pro_4_hyd_alph_FE2OG_OXY"/>
</dbReference>
<dbReference type="InterPro" id="IPR011992">
    <property type="entry name" value="EF-hand-dom_pair"/>
</dbReference>
<dbReference type="PANTHER" id="PTHR10869:SF246">
    <property type="entry name" value="TRANSMEMBRANE PROLYL 4-HYDROXYLASE"/>
    <property type="match status" value="1"/>
</dbReference>
<dbReference type="SMART" id="SM00702">
    <property type="entry name" value="P4Hc"/>
    <property type="match status" value="1"/>
</dbReference>